<dbReference type="Gene3D" id="3.90.660.10">
    <property type="match status" value="1"/>
</dbReference>
<dbReference type="InterPro" id="IPR036188">
    <property type="entry name" value="FAD/NAD-bd_sf"/>
</dbReference>
<reference evidence="2 3" key="1">
    <citation type="submission" date="2020-08" db="EMBL/GenBank/DDBJ databases">
        <title>Genomic Encyclopedia of Type Strains, Phase IV (KMG-IV): sequencing the most valuable type-strain genomes for metagenomic binning, comparative biology and taxonomic classification.</title>
        <authorList>
            <person name="Goeker M."/>
        </authorList>
    </citation>
    <scope>NUCLEOTIDE SEQUENCE [LARGE SCALE GENOMIC DNA]</scope>
    <source>
        <strain evidence="2 3">DSM 25895</strain>
    </source>
</reference>
<dbReference type="Gene3D" id="3.50.50.60">
    <property type="entry name" value="FAD/NAD(P)-binding domain"/>
    <property type="match status" value="2"/>
</dbReference>
<dbReference type="EMBL" id="JACIJE010000001">
    <property type="protein sequence ID" value="MBB5688368.1"/>
    <property type="molecule type" value="Genomic_DNA"/>
</dbReference>
<evidence type="ECO:0000313" key="3">
    <source>
        <dbReference type="Proteomes" id="UP000562254"/>
    </source>
</evidence>
<name>A0A840XIT3_9PROT</name>
<dbReference type="SUPFAM" id="SSF51905">
    <property type="entry name" value="FAD/NAD(P)-binding domain"/>
    <property type="match status" value="1"/>
</dbReference>
<dbReference type="AlphaFoldDB" id="A0A840XIT3"/>
<dbReference type="GO" id="GO:0016491">
    <property type="term" value="F:oxidoreductase activity"/>
    <property type="evidence" value="ECO:0007669"/>
    <property type="project" value="InterPro"/>
</dbReference>
<dbReference type="Pfam" id="PF01593">
    <property type="entry name" value="Amino_oxidase"/>
    <property type="match status" value="1"/>
</dbReference>
<evidence type="ECO:0000259" key="1">
    <source>
        <dbReference type="Pfam" id="PF01593"/>
    </source>
</evidence>
<dbReference type="InterPro" id="IPR002937">
    <property type="entry name" value="Amino_oxidase"/>
</dbReference>
<dbReference type="InterPro" id="IPR050464">
    <property type="entry name" value="Zeta_carotene_desat/Oxidored"/>
</dbReference>
<evidence type="ECO:0000313" key="2">
    <source>
        <dbReference type="EMBL" id="MBB5688368.1"/>
    </source>
</evidence>
<gene>
    <name evidence="2" type="ORF">FHS88_000478</name>
</gene>
<organism evidence="2 3">
    <name type="scientific">Neoroseomonas alkaliterrae</name>
    <dbReference type="NCBI Taxonomy" id="1452450"/>
    <lineage>
        <taxon>Bacteria</taxon>
        <taxon>Pseudomonadati</taxon>
        <taxon>Pseudomonadota</taxon>
        <taxon>Alphaproteobacteria</taxon>
        <taxon>Acetobacterales</taxon>
        <taxon>Acetobacteraceae</taxon>
        <taxon>Neoroseomonas</taxon>
    </lineage>
</organism>
<comment type="caution">
    <text evidence="2">The sequence shown here is derived from an EMBL/GenBank/DDBJ whole genome shotgun (WGS) entry which is preliminary data.</text>
</comment>
<dbReference type="Proteomes" id="UP000562254">
    <property type="component" value="Unassembled WGS sequence"/>
</dbReference>
<keyword evidence="3" id="KW-1185">Reference proteome</keyword>
<proteinExistence type="predicted"/>
<dbReference type="PANTHER" id="PTHR42923:SF47">
    <property type="entry name" value="BLR3003 PROTEIN"/>
    <property type="match status" value="1"/>
</dbReference>
<accession>A0A840XIT3</accession>
<dbReference type="PANTHER" id="PTHR42923">
    <property type="entry name" value="PROTOPORPHYRINOGEN OXIDASE"/>
    <property type="match status" value="1"/>
</dbReference>
<dbReference type="RefSeq" id="WP_184480906.1">
    <property type="nucleotide sequence ID" value="NZ_JACIJE010000001.1"/>
</dbReference>
<feature type="domain" description="Amine oxidase" evidence="1">
    <location>
        <begin position="26"/>
        <end position="290"/>
    </location>
</feature>
<sequence length="428" mass="44568">MRIAAPGPCPFGPQGAARVHVVGAGMAGMVAALVLARAGHAVTLHEATMLAGGRCRALPDGTDNGTHALMGANHAALRFLEAISARERWIEPEPEGLPLLDLADGSARRIAAAPLAWRDPARRPPGLSAGGLLALLGMALPLTDRPVAEALARHPALLRGFVEPLTVAALNTPVQEASSARLGQVLRRLGSAGAARLLVAREGLGPDLVAPALAALEAAGATLRLGSRLRAMTQADGRVTALHLGEESLPLGERDAVILALPPWETARLIPGLKVPERHAPILNLHFAQSTPGPVRFIGILGGLTQWILLRPAGISVTVSAADAETEEAAASLAPRAWAEIRRAAQAFALPGDWPEAPPPCRAVKERRATPRHGVGIAPHAPRRPMHNLALAGDWTWPGLPATIEAAARSGEAAARALLPRLPRREAA</sequence>
<protein>
    <submittedName>
        <fullName evidence="2">Glycine/D-amino acid oxidase-like deaminating enzyme</fullName>
    </submittedName>
</protein>